<evidence type="ECO:0000256" key="1">
    <source>
        <dbReference type="SAM" id="MobiDB-lite"/>
    </source>
</evidence>
<sequence>MPRPIRAPTKSIGGGASLKTLNRTNKTAPPARKQTKASIISTETSKKATSTTTRPTRSTQATKSTDFGNASSEDIESSQGDGNTQRSAKQNSSFMVEVPTTRSANRLNRLRSTAAVRRTTSLRSKGDVSPKKSSPLKTSPVKTRMVSLEATQESTQQSFVGDSQQSVVPETPPKRRKVTENDYVESSPLPSSEQENRSPSPRSSPPPLPEPLGVSTPLQTTTAGRFMRYGSEDGFTPPPPSRRLPLQEVRLRKATSPVRLPHTPSRTSTQRSRNIWSETDTCGSTPAAGQGRVEASPFFPRRFTPADFEVFEDETATRTPPHRRATKRDSNGAAKTPSPVQPKNAATSAAEPEFEASEGSDAITATPPPKVTKRTRAVAAATKKAAVMPTTALQALLPRKRAPTKKKIVKRVVIDSDGNSQEVYSQTNEDEEGDIYDLNVESDEDELSTRRTVRKGKAAAAPKKGRKAAATQKATKAKTTAKTAGVKKTTTKEFQPVLPKRFAARTYGKKTVDGTNKEQAEPEEGEQNGDDENEAPEPTQGTENLEEAVQKVKEHFKEIDAWELDFETVSNSTD</sequence>
<evidence type="ECO:0000313" key="2">
    <source>
        <dbReference type="EMBL" id="RPA87614.1"/>
    </source>
</evidence>
<feature type="compositionally biased region" description="Polar residues" evidence="1">
    <location>
        <begin position="149"/>
        <end position="168"/>
    </location>
</feature>
<feature type="compositionally biased region" description="Basic residues" evidence="1">
    <location>
        <begin position="451"/>
        <end position="467"/>
    </location>
</feature>
<feature type="region of interest" description="Disordered" evidence="1">
    <location>
        <begin position="1"/>
        <end position="386"/>
    </location>
</feature>
<gene>
    <name evidence="2" type="ORF">BJ508DRAFT_410375</name>
</gene>
<feature type="compositionally biased region" description="Low complexity" evidence="1">
    <location>
        <begin position="38"/>
        <end position="62"/>
    </location>
</feature>
<feature type="compositionally biased region" description="Low complexity" evidence="1">
    <location>
        <begin position="468"/>
        <end position="488"/>
    </location>
</feature>
<proteinExistence type="predicted"/>
<organism evidence="2 3">
    <name type="scientific">Ascobolus immersus RN42</name>
    <dbReference type="NCBI Taxonomy" id="1160509"/>
    <lineage>
        <taxon>Eukaryota</taxon>
        <taxon>Fungi</taxon>
        <taxon>Dikarya</taxon>
        <taxon>Ascomycota</taxon>
        <taxon>Pezizomycotina</taxon>
        <taxon>Pezizomycetes</taxon>
        <taxon>Pezizales</taxon>
        <taxon>Ascobolaceae</taxon>
        <taxon>Ascobolus</taxon>
    </lineage>
</organism>
<keyword evidence="3" id="KW-1185">Reference proteome</keyword>
<accession>A0A3N4J117</accession>
<feature type="compositionally biased region" description="Polar residues" evidence="1">
    <location>
        <begin position="63"/>
        <end position="106"/>
    </location>
</feature>
<name>A0A3N4J117_ASCIM</name>
<feature type="compositionally biased region" description="Low complexity" evidence="1">
    <location>
        <begin position="377"/>
        <end position="386"/>
    </location>
</feature>
<feature type="compositionally biased region" description="Acidic residues" evidence="1">
    <location>
        <begin position="521"/>
        <end position="535"/>
    </location>
</feature>
<feature type="compositionally biased region" description="Basic and acidic residues" evidence="1">
    <location>
        <begin position="510"/>
        <end position="520"/>
    </location>
</feature>
<feature type="compositionally biased region" description="Low complexity" evidence="1">
    <location>
        <begin position="131"/>
        <end position="143"/>
    </location>
</feature>
<dbReference type="Proteomes" id="UP000275078">
    <property type="component" value="Unassembled WGS sequence"/>
</dbReference>
<reference evidence="2 3" key="1">
    <citation type="journal article" date="2018" name="Nat. Ecol. Evol.">
        <title>Pezizomycetes genomes reveal the molecular basis of ectomycorrhizal truffle lifestyle.</title>
        <authorList>
            <person name="Murat C."/>
            <person name="Payen T."/>
            <person name="Noel B."/>
            <person name="Kuo A."/>
            <person name="Morin E."/>
            <person name="Chen J."/>
            <person name="Kohler A."/>
            <person name="Krizsan K."/>
            <person name="Balestrini R."/>
            <person name="Da Silva C."/>
            <person name="Montanini B."/>
            <person name="Hainaut M."/>
            <person name="Levati E."/>
            <person name="Barry K.W."/>
            <person name="Belfiori B."/>
            <person name="Cichocki N."/>
            <person name="Clum A."/>
            <person name="Dockter R.B."/>
            <person name="Fauchery L."/>
            <person name="Guy J."/>
            <person name="Iotti M."/>
            <person name="Le Tacon F."/>
            <person name="Lindquist E.A."/>
            <person name="Lipzen A."/>
            <person name="Malagnac F."/>
            <person name="Mello A."/>
            <person name="Molinier V."/>
            <person name="Miyauchi S."/>
            <person name="Poulain J."/>
            <person name="Riccioni C."/>
            <person name="Rubini A."/>
            <person name="Sitrit Y."/>
            <person name="Splivallo R."/>
            <person name="Traeger S."/>
            <person name="Wang M."/>
            <person name="Zifcakova L."/>
            <person name="Wipf D."/>
            <person name="Zambonelli A."/>
            <person name="Paolocci F."/>
            <person name="Nowrousian M."/>
            <person name="Ottonello S."/>
            <person name="Baldrian P."/>
            <person name="Spatafora J.W."/>
            <person name="Henrissat B."/>
            <person name="Nagy L.G."/>
            <person name="Aury J.M."/>
            <person name="Wincker P."/>
            <person name="Grigoriev I.V."/>
            <person name="Bonfante P."/>
            <person name="Martin F.M."/>
        </authorList>
    </citation>
    <scope>NUCLEOTIDE SEQUENCE [LARGE SCALE GENOMIC DNA]</scope>
    <source>
        <strain evidence="2 3">RN42</strain>
    </source>
</reference>
<feature type="compositionally biased region" description="Polar residues" evidence="1">
    <location>
        <begin position="264"/>
        <end position="284"/>
    </location>
</feature>
<protein>
    <submittedName>
        <fullName evidence="2">Uncharacterized protein</fullName>
    </submittedName>
</protein>
<dbReference type="AlphaFoldDB" id="A0A3N4J117"/>
<evidence type="ECO:0000313" key="3">
    <source>
        <dbReference type="Proteomes" id="UP000275078"/>
    </source>
</evidence>
<feature type="region of interest" description="Disordered" evidence="1">
    <location>
        <begin position="443"/>
        <end position="549"/>
    </location>
</feature>
<feature type="compositionally biased region" description="Low complexity" evidence="1">
    <location>
        <begin position="190"/>
        <end position="201"/>
    </location>
</feature>
<dbReference type="EMBL" id="ML119646">
    <property type="protein sequence ID" value="RPA87614.1"/>
    <property type="molecule type" value="Genomic_DNA"/>
</dbReference>